<accession>A0A3B1C3X1</accession>
<feature type="non-terminal residue" evidence="1">
    <location>
        <position position="79"/>
    </location>
</feature>
<name>A0A3B1C3X1_9ZZZZ</name>
<organism evidence="1">
    <name type="scientific">hydrothermal vent metagenome</name>
    <dbReference type="NCBI Taxonomy" id="652676"/>
    <lineage>
        <taxon>unclassified sequences</taxon>
        <taxon>metagenomes</taxon>
        <taxon>ecological metagenomes</taxon>
    </lineage>
</organism>
<protein>
    <recommendedName>
        <fullName evidence="2">Glycosyltransferase family 28 N-terminal domain-containing protein</fullName>
    </recommendedName>
</protein>
<dbReference type="EMBL" id="UOGE01000043">
    <property type="protein sequence ID" value="VAX19293.1"/>
    <property type="molecule type" value="Genomic_DNA"/>
</dbReference>
<dbReference type="AlphaFoldDB" id="A0A3B1C3X1"/>
<proteinExistence type="predicted"/>
<dbReference type="Gene3D" id="3.40.50.2000">
    <property type="entry name" value="Glycogen Phosphorylase B"/>
    <property type="match status" value="1"/>
</dbReference>
<sequence length="79" mass="8298">MRIGLQTWGSDGDIRPFCALAGGLSQAGHKVTLGVTSVDNKDYSTLGKALGFNVIDTGPILADDVVAISLRILKAWDPV</sequence>
<reference evidence="1" key="1">
    <citation type="submission" date="2018-06" db="EMBL/GenBank/DDBJ databases">
        <authorList>
            <person name="Zhirakovskaya E."/>
        </authorList>
    </citation>
    <scope>NUCLEOTIDE SEQUENCE</scope>
</reference>
<gene>
    <name evidence="1" type="ORF">MNBD_NITROSPINAE02-1873</name>
</gene>
<dbReference type="SUPFAM" id="SSF53756">
    <property type="entry name" value="UDP-Glycosyltransferase/glycogen phosphorylase"/>
    <property type="match status" value="1"/>
</dbReference>
<evidence type="ECO:0000313" key="1">
    <source>
        <dbReference type="EMBL" id="VAX19293.1"/>
    </source>
</evidence>
<evidence type="ECO:0008006" key="2">
    <source>
        <dbReference type="Google" id="ProtNLM"/>
    </source>
</evidence>